<organism evidence="1 3">
    <name type="scientific">Didymodactylos carnosus</name>
    <dbReference type="NCBI Taxonomy" id="1234261"/>
    <lineage>
        <taxon>Eukaryota</taxon>
        <taxon>Metazoa</taxon>
        <taxon>Spiralia</taxon>
        <taxon>Gnathifera</taxon>
        <taxon>Rotifera</taxon>
        <taxon>Eurotatoria</taxon>
        <taxon>Bdelloidea</taxon>
        <taxon>Philodinida</taxon>
        <taxon>Philodinidae</taxon>
        <taxon>Didymodactylos</taxon>
    </lineage>
</organism>
<name>A0A816DN00_9BILA</name>
<feature type="non-terminal residue" evidence="1">
    <location>
        <position position="1"/>
    </location>
</feature>
<proteinExistence type="predicted"/>
<dbReference type="Proteomes" id="UP000681722">
    <property type="component" value="Unassembled WGS sequence"/>
</dbReference>
<dbReference type="PANTHER" id="PTHR31252">
    <property type="entry name" value="DUF4419 DOMAIN-CONTAINING PROTEIN"/>
    <property type="match status" value="1"/>
</dbReference>
<dbReference type="Proteomes" id="UP000663829">
    <property type="component" value="Unassembled WGS sequence"/>
</dbReference>
<dbReference type="AlphaFoldDB" id="A0A816DN00"/>
<dbReference type="InterPro" id="IPR025533">
    <property type="entry name" value="DUF4419"/>
</dbReference>
<accession>A0A816DN00</accession>
<sequence length="153" mass="17636">TFDDWHLLKHKTEQLKMYTKISDDYHQYLDNVLPILDEFIKTYQGHVNSGFWDRVMNLKDDQLGSGSTKYISGWIFKIILCIDLNSNQIKLGDINLNNKKVSVEVENHCIRQKKTCYIVSGFHGVHSENHKHKPVMNLTVIEDLSTVMSLGGA</sequence>
<evidence type="ECO:0000313" key="3">
    <source>
        <dbReference type="Proteomes" id="UP000663829"/>
    </source>
</evidence>
<dbReference type="EMBL" id="CAJOBC010116182">
    <property type="protein sequence ID" value="CAF4552627.1"/>
    <property type="molecule type" value="Genomic_DNA"/>
</dbReference>
<dbReference type="PANTHER" id="PTHR31252:SF11">
    <property type="entry name" value="DUF4419 DOMAIN-CONTAINING PROTEIN"/>
    <property type="match status" value="1"/>
</dbReference>
<reference evidence="1" key="1">
    <citation type="submission" date="2021-02" db="EMBL/GenBank/DDBJ databases">
        <authorList>
            <person name="Nowell W R."/>
        </authorList>
    </citation>
    <scope>NUCLEOTIDE SEQUENCE</scope>
</reference>
<evidence type="ECO:0000313" key="2">
    <source>
        <dbReference type="EMBL" id="CAF4552627.1"/>
    </source>
</evidence>
<comment type="caution">
    <text evidence="1">The sequence shown here is derived from an EMBL/GenBank/DDBJ whole genome shotgun (WGS) entry which is preliminary data.</text>
</comment>
<dbReference type="Pfam" id="PF14388">
    <property type="entry name" value="DUF4419"/>
    <property type="match status" value="1"/>
</dbReference>
<protein>
    <submittedName>
        <fullName evidence="1">Uncharacterized protein</fullName>
    </submittedName>
</protein>
<gene>
    <name evidence="1" type="ORF">GPM918_LOCUS44926</name>
    <name evidence="2" type="ORF">SRO942_LOCUS47046</name>
</gene>
<dbReference type="OrthoDB" id="9987685at2759"/>
<evidence type="ECO:0000313" key="1">
    <source>
        <dbReference type="EMBL" id="CAF1640837.1"/>
    </source>
</evidence>
<dbReference type="EMBL" id="CAJNOQ010047306">
    <property type="protein sequence ID" value="CAF1640837.1"/>
    <property type="molecule type" value="Genomic_DNA"/>
</dbReference>
<keyword evidence="3" id="KW-1185">Reference proteome</keyword>